<feature type="transmembrane region" description="Helical" evidence="1">
    <location>
        <begin position="125"/>
        <end position="143"/>
    </location>
</feature>
<dbReference type="PANTHER" id="PTHR39430">
    <property type="entry name" value="MEMBRANE-ASSOCIATED PROTEASE-RELATED"/>
    <property type="match status" value="1"/>
</dbReference>
<dbReference type="Proteomes" id="UP000003688">
    <property type="component" value="Unassembled WGS sequence"/>
</dbReference>
<dbReference type="AlphaFoldDB" id="B9XP57"/>
<feature type="transmembrane region" description="Helical" evidence="1">
    <location>
        <begin position="7"/>
        <end position="26"/>
    </location>
</feature>
<keyword evidence="1" id="KW-0812">Transmembrane</keyword>
<dbReference type="PANTHER" id="PTHR39430:SF1">
    <property type="entry name" value="PROTEASE"/>
    <property type="match status" value="1"/>
</dbReference>
<protein>
    <submittedName>
        <fullName evidence="3">Abortive infection protein</fullName>
    </submittedName>
</protein>
<gene>
    <name evidence="3" type="ORF">Cflav_PD6156</name>
</gene>
<dbReference type="RefSeq" id="WP_007417593.1">
    <property type="nucleotide sequence ID" value="NZ_ABOX02000044.1"/>
</dbReference>
<evidence type="ECO:0000313" key="3">
    <source>
        <dbReference type="EMBL" id="EEF58413.1"/>
    </source>
</evidence>
<feature type="transmembrane region" description="Helical" evidence="1">
    <location>
        <begin position="46"/>
        <end position="63"/>
    </location>
</feature>
<dbReference type="Pfam" id="PF02517">
    <property type="entry name" value="Rce1-like"/>
    <property type="match status" value="1"/>
</dbReference>
<dbReference type="GO" id="GO:0004175">
    <property type="term" value="F:endopeptidase activity"/>
    <property type="evidence" value="ECO:0007669"/>
    <property type="project" value="UniProtKB-ARBA"/>
</dbReference>
<keyword evidence="1" id="KW-0472">Membrane</keyword>
<feature type="domain" description="CAAX prenyl protease 2/Lysostaphin resistance protein A-like" evidence="2">
    <location>
        <begin position="127"/>
        <end position="239"/>
    </location>
</feature>
<feature type="transmembrane region" description="Helical" evidence="1">
    <location>
        <begin position="267"/>
        <end position="287"/>
    </location>
</feature>
<sequence length="296" mass="32749" precursor="true">MRPLRSLLLFILFVFVGGALLAPQLYFLLQKVAPTSHLLSAGFHRYINRSLICLALIGIWPLLKSLGATSWKELGLVKPIGQLKNWAAGFVLGFGSLACLALIVLLSHGRILNHDLSSNVLGKKVGEAVIAALSVSIIEEILFRGAIFGALRRIWNWRTALLISSMIYAIVHFFQKNDISGPITWYSGFNQLLHMLSGFINLQQVIPGFFNLTLAGIILGVAYQKTGNLYLSMGLHAGWIFWLKFYGTLTQPLPGSNVWFWGSENPTTGWLALIVLLGAFLVLQQLLPQKRPKNPA</sequence>
<feature type="transmembrane region" description="Helical" evidence="1">
    <location>
        <begin position="195"/>
        <end position="222"/>
    </location>
</feature>
<dbReference type="GO" id="GO:0080120">
    <property type="term" value="P:CAAX-box protein maturation"/>
    <property type="evidence" value="ECO:0007669"/>
    <property type="project" value="UniProtKB-ARBA"/>
</dbReference>
<accession>B9XP57</accession>
<dbReference type="InterPro" id="IPR003675">
    <property type="entry name" value="Rce1/LyrA-like_dom"/>
</dbReference>
<evidence type="ECO:0000256" key="1">
    <source>
        <dbReference type="SAM" id="Phobius"/>
    </source>
</evidence>
<comment type="caution">
    <text evidence="3">The sequence shown here is derived from an EMBL/GenBank/DDBJ whole genome shotgun (WGS) entry which is preliminary data.</text>
</comment>
<proteinExistence type="predicted"/>
<keyword evidence="4" id="KW-1185">Reference proteome</keyword>
<evidence type="ECO:0000259" key="2">
    <source>
        <dbReference type="Pfam" id="PF02517"/>
    </source>
</evidence>
<feature type="transmembrane region" description="Helical" evidence="1">
    <location>
        <begin position="229"/>
        <end position="247"/>
    </location>
</feature>
<evidence type="ECO:0000313" key="4">
    <source>
        <dbReference type="Proteomes" id="UP000003688"/>
    </source>
</evidence>
<dbReference type="STRING" id="320771.Cflav_PD6156"/>
<reference evidence="3 4" key="1">
    <citation type="journal article" date="2011" name="J. Bacteriol.">
        <title>Genome sequence of 'Pedosphaera parvula' Ellin514, an aerobic Verrucomicrobial isolate from pasture soil.</title>
        <authorList>
            <person name="Kant R."/>
            <person name="van Passel M.W."/>
            <person name="Sangwan P."/>
            <person name="Palva A."/>
            <person name="Lucas S."/>
            <person name="Copeland A."/>
            <person name="Lapidus A."/>
            <person name="Glavina Del Rio T."/>
            <person name="Dalin E."/>
            <person name="Tice H."/>
            <person name="Bruce D."/>
            <person name="Goodwin L."/>
            <person name="Pitluck S."/>
            <person name="Chertkov O."/>
            <person name="Larimer F.W."/>
            <person name="Land M.L."/>
            <person name="Hauser L."/>
            <person name="Brettin T.S."/>
            <person name="Detter J.C."/>
            <person name="Han S."/>
            <person name="de Vos W.M."/>
            <person name="Janssen P.H."/>
            <person name="Smidt H."/>
        </authorList>
    </citation>
    <scope>NUCLEOTIDE SEQUENCE [LARGE SCALE GENOMIC DNA]</scope>
    <source>
        <strain evidence="3 4">Ellin514</strain>
    </source>
</reference>
<dbReference type="OrthoDB" id="185246at2"/>
<dbReference type="EMBL" id="ABOX02000044">
    <property type="protein sequence ID" value="EEF58413.1"/>
    <property type="molecule type" value="Genomic_DNA"/>
</dbReference>
<keyword evidence="1" id="KW-1133">Transmembrane helix</keyword>
<organism evidence="3 4">
    <name type="scientific">Pedosphaera parvula (strain Ellin514)</name>
    <dbReference type="NCBI Taxonomy" id="320771"/>
    <lineage>
        <taxon>Bacteria</taxon>
        <taxon>Pseudomonadati</taxon>
        <taxon>Verrucomicrobiota</taxon>
        <taxon>Pedosphaerae</taxon>
        <taxon>Pedosphaerales</taxon>
        <taxon>Pedosphaeraceae</taxon>
        <taxon>Pedosphaera</taxon>
    </lineage>
</organism>
<feature type="transmembrane region" description="Helical" evidence="1">
    <location>
        <begin position="83"/>
        <end position="105"/>
    </location>
</feature>
<feature type="transmembrane region" description="Helical" evidence="1">
    <location>
        <begin position="155"/>
        <end position="175"/>
    </location>
</feature>
<name>B9XP57_PEDPL</name>